<keyword evidence="3" id="KW-0540">Nuclease</keyword>
<dbReference type="PROSITE" id="PS00202">
    <property type="entry name" value="RUBREDOXIN"/>
    <property type="match status" value="1"/>
</dbReference>
<keyword evidence="1" id="KW-0479">Metal-binding</keyword>
<feature type="domain" description="HNH nuclease" evidence="2">
    <location>
        <begin position="14"/>
        <end position="83"/>
    </location>
</feature>
<dbReference type="RefSeq" id="WP_231816728.1">
    <property type="nucleotide sequence ID" value="NZ_JAJOZR010000018.1"/>
</dbReference>
<accession>A0A9X1NWA8</accession>
<sequence length="231" mass="26244">MSQPAKHAFTDAERYAVWTVHGERCWLCEEPVAFSAVEVDHIIPESLGGTEKLLAILEEFTLSQNFDVNSWANWMPAHRRCNGSKSGRVFKVSPLIQMKLERAADRAERAAKLHDDFLSDRALSVATGRIVRALEEGKLPERHRSRLEQLFYRHHEENREPERKGKPLEFAPGMTIVAEDNDRYMIRGRTGLVGMRPKGETLHPSWDCPNCGPTSWNGARCTNCGHLIDPD</sequence>
<dbReference type="GO" id="GO:0046872">
    <property type="term" value="F:metal ion binding"/>
    <property type="evidence" value="ECO:0007669"/>
    <property type="project" value="UniProtKB-KW"/>
</dbReference>
<gene>
    <name evidence="3" type="ORF">LRX75_21790</name>
</gene>
<dbReference type="CDD" id="cd00085">
    <property type="entry name" value="HNHc"/>
    <property type="match status" value="1"/>
</dbReference>
<proteinExistence type="predicted"/>
<dbReference type="AlphaFoldDB" id="A0A9X1NWA8"/>
<evidence type="ECO:0000313" key="4">
    <source>
        <dbReference type="Proteomes" id="UP001139089"/>
    </source>
</evidence>
<evidence type="ECO:0000313" key="3">
    <source>
        <dbReference type="EMBL" id="MCD7111668.1"/>
    </source>
</evidence>
<dbReference type="GO" id="GO:0004519">
    <property type="term" value="F:endonuclease activity"/>
    <property type="evidence" value="ECO:0007669"/>
    <property type="project" value="UniProtKB-KW"/>
</dbReference>
<reference evidence="3" key="1">
    <citation type="submission" date="2021-12" db="EMBL/GenBank/DDBJ databases">
        <authorList>
            <person name="Li Y."/>
        </authorList>
    </citation>
    <scope>NUCLEOTIDE SEQUENCE</scope>
    <source>
        <strain evidence="3">DKSPLA3</strain>
    </source>
</reference>
<dbReference type="InterPro" id="IPR018527">
    <property type="entry name" value="Rubredoxin_Fe_BS"/>
</dbReference>
<dbReference type="Gene3D" id="1.10.30.50">
    <property type="match status" value="1"/>
</dbReference>
<keyword evidence="3" id="KW-0255">Endonuclease</keyword>
<name>A0A9X1NWA8_9HYPH</name>
<comment type="caution">
    <text evidence="3">The sequence shown here is derived from an EMBL/GenBank/DDBJ whole genome shotgun (WGS) entry which is preliminary data.</text>
</comment>
<evidence type="ECO:0000256" key="1">
    <source>
        <dbReference type="ARBA" id="ARBA00022723"/>
    </source>
</evidence>
<protein>
    <submittedName>
        <fullName evidence="3">HNH endonuclease</fullName>
    </submittedName>
</protein>
<dbReference type="SMART" id="SM00507">
    <property type="entry name" value="HNHc"/>
    <property type="match status" value="1"/>
</dbReference>
<keyword evidence="3" id="KW-0378">Hydrolase</keyword>
<dbReference type="EMBL" id="JAJOZR010000018">
    <property type="protein sequence ID" value="MCD7111668.1"/>
    <property type="molecule type" value="Genomic_DNA"/>
</dbReference>
<dbReference type="InterPro" id="IPR003615">
    <property type="entry name" value="HNH_nuc"/>
</dbReference>
<keyword evidence="4" id="KW-1185">Reference proteome</keyword>
<organism evidence="3 4">
    <name type="scientific">Rhizobium quercicola</name>
    <dbReference type="NCBI Taxonomy" id="2901226"/>
    <lineage>
        <taxon>Bacteria</taxon>
        <taxon>Pseudomonadati</taxon>
        <taxon>Pseudomonadota</taxon>
        <taxon>Alphaproteobacteria</taxon>
        <taxon>Hyphomicrobiales</taxon>
        <taxon>Rhizobiaceae</taxon>
        <taxon>Rhizobium/Agrobacterium group</taxon>
        <taxon>Rhizobium</taxon>
    </lineage>
</organism>
<dbReference type="Proteomes" id="UP001139089">
    <property type="component" value="Unassembled WGS sequence"/>
</dbReference>
<evidence type="ECO:0000259" key="2">
    <source>
        <dbReference type="SMART" id="SM00507"/>
    </source>
</evidence>